<dbReference type="InterPro" id="IPR008979">
    <property type="entry name" value="Galactose-bd-like_sf"/>
</dbReference>
<dbReference type="FunFam" id="3.20.20.80:FF:000050">
    <property type="entry name" value="Beta-mannosidase B"/>
    <property type="match status" value="1"/>
</dbReference>
<dbReference type="SUPFAM" id="SSF49785">
    <property type="entry name" value="Galactose-binding domain-like"/>
    <property type="match status" value="1"/>
</dbReference>
<keyword evidence="5" id="KW-0326">Glycosidase</keyword>
<comment type="similarity">
    <text evidence="6">Belongs to the glycosyl hydrolase 2 family. Beta-mannosidase B subfamily.</text>
</comment>
<name>A0A0F7SRS9_PHARH</name>
<reference evidence="12" key="1">
    <citation type="submission" date="2014-08" db="EMBL/GenBank/DDBJ databases">
        <authorList>
            <person name="Sharma Rahul"/>
            <person name="Thines Marco"/>
        </authorList>
    </citation>
    <scope>NUCLEOTIDE SEQUENCE</scope>
</reference>
<evidence type="ECO:0000256" key="1">
    <source>
        <dbReference type="ARBA" id="ARBA00000829"/>
    </source>
</evidence>
<protein>
    <recommendedName>
        <fullName evidence="7">Beta-mannosidase B</fullName>
        <ecNumber evidence="3">3.2.1.25</ecNumber>
    </recommendedName>
    <alternativeName>
        <fullName evidence="8">Mannanase B</fullName>
    </alternativeName>
</protein>
<dbReference type="InterPro" id="IPR050887">
    <property type="entry name" value="Beta-mannosidase_GH2"/>
</dbReference>
<sequence length="869" mass="98830">MPLNIHPLDKGWSFAQLREGSASDLAGDGDLKSKIVGEFLEVDSVPTSVQAELIRMGRLLDPYKGMAEWNAQWIGEAEWVFKTTFQLTAVDLAVDNLDLVLKGLDTFCQVFLNHTSILKSTNMFISHRIPVKSLLRKGSNEISLVFDNAWSRGKVEEAAHGGKRAVWNGDSSRLYVRKAGYHYEWDWGPRLMTVGPWKPIFLESYGERIEDVRVDSHVGEGLDVSVDITVKTEGNKPELLIILLRNDQGKIVKSEQVPVGTDKISWKFRKGEIELWYPVGYGKQTRYTVEVNLIGSKTSVPSDTRITRIGFRRSLLVEEPLEGQPGTSFLFEVNNVRIFIGGANWIPADNFLTNISDERYRQWLQLLVDANMNMIRVWGGGIYEPDVFYDTCDDLGILVWQDFLFGCGLYPAHDEFAESVRVEAEQAVIRLRDHPSLIVWAGNNEDYAIAEEKGISYAEEPEDLRKDTLFPARYLYERVLPKAVSRFSSNTAYRRGCPWGGALQSDQTVGDTHMWNMWHGKQEPFSKLEGLASRFVSEFGMEGAPNIRTVDYWLDGRTDQRFPQSRINDQHNKADGFERRIACYLIENYRMNTYDMEDYVYYTQVMQSEALATAYRVWRRNWKGRGKEYTSGALVWQLNDCWPTTSWAIVDYFLRPKPAYFTIKRELAPYTVGTAREEITTFADKITSANREIKQHTEIWGTNSTLESKNITLEIQAFDLTGNLIHSSTQSATLSPNSSTELYRGVVPGQKIRRSQGEEAEVIIVGAKIFDDDKNVLARFCDWPVPYKYIVYPDSYNPVQIKSHESSISVSTSLPVKGVVFDVDSEKEGEAEVSWGDQALDLLPGDEITVEAKGLNGRKVNVRFIGDRS</sequence>
<evidence type="ECO:0000256" key="2">
    <source>
        <dbReference type="ARBA" id="ARBA00004740"/>
    </source>
</evidence>
<comment type="pathway">
    <text evidence="2">Glycan metabolism; N-glycan degradation.</text>
</comment>
<accession>A0A0F7SRS9</accession>
<comment type="catalytic activity">
    <reaction evidence="1">
        <text>Hydrolysis of terminal, non-reducing beta-D-mannose residues in beta-D-mannosides.</text>
        <dbReference type="EC" id="3.2.1.25"/>
    </reaction>
</comment>
<dbReference type="InterPro" id="IPR017853">
    <property type="entry name" value="GH"/>
</dbReference>
<dbReference type="Gene3D" id="2.60.40.10">
    <property type="entry name" value="Immunoglobulins"/>
    <property type="match status" value="1"/>
</dbReference>
<dbReference type="Gene3D" id="2.60.120.260">
    <property type="entry name" value="Galactose-binding domain-like"/>
    <property type="match status" value="1"/>
</dbReference>
<dbReference type="InterPro" id="IPR054593">
    <property type="entry name" value="Beta-mannosidase-like_N2"/>
</dbReference>
<dbReference type="InterPro" id="IPR036156">
    <property type="entry name" value="Beta-gal/glucu_dom_sf"/>
</dbReference>
<evidence type="ECO:0000259" key="11">
    <source>
        <dbReference type="Pfam" id="PF22666"/>
    </source>
</evidence>
<feature type="domain" description="Beta-mannosidase-like galactose-binding" evidence="11">
    <location>
        <begin position="38"/>
        <end position="198"/>
    </location>
</feature>
<evidence type="ECO:0000256" key="7">
    <source>
        <dbReference type="ARBA" id="ARBA00041069"/>
    </source>
</evidence>
<dbReference type="PANTHER" id="PTHR43730:SF1">
    <property type="entry name" value="BETA-MANNOSIDASE"/>
    <property type="match status" value="1"/>
</dbReference>
<evidence type="ECO:0000256" key="8">
    <source>
        <dbReference type="ARBA" id="ARBA00041614"/>
    </source>
</evidence>
<evidence type="ECO:0000313" key="12">
    <source>
        <dbReference type="EMBL" id="CED84166.1"/>
    </source>
</evidence>
<evidence type="ECO:0000256" key="3">
    <source>
        <dbReference type="ARBA" id="ARBA00012754"/>
    </source>
</evidence>
<keyword evidence="4 12" id="KW-0378">Hydrolase</keyword>
<dbReference type="Pfam" id="PF00703">
    <property type="entry name" value="Glyco_hydro_2"/>
    <property type="match status" value="1"/>
</dbReference>
<dbReference type="Pfam" id="PF17786">
    <property type="entry name" value="Mannosidase_ig"/>
    <property type="match status" value="1"/>
</dbReference>
<feature type="domain" description="Glycoside hydrolase family 2 immunoglobulin-like beta-sandwich" evidence="9">
    <location>
        <begin position="208"/>
        <end position="312"/>
    </location>
</feature>
<dbReference type="PANTHER" id="PTHR43730">
    <property type="entry name" value="BETA-MANNOSIDASE"/>
    <property type="match status" value="1"/>
</dbReference>
<dbReference type="EMBL" id="LN483157">
    <property type="protein sequence ID" value="CED84166.1"/>
    <property type="molecule type" value="Genomic_DNA"/>
</dbReference>
<organism evidence="12">
    <name type="scientific">Phaffia rhodozyma</name>
    <name type="common">Yeast</name>
    <name type="synonym">Xanthophyllomyces dendrorhous</name>
    <dbReference type="NCBI Taxonomy" id="264483"/>
    <lineage>
        <taxon>Eukaryota</taxon>
        <taxon>Fungi</taxon>
        <taxon>Dikarya</taxon>
        <taxon>Basidiomycota</taxon>
        <taxon>Agaricomycotina</taxon>
        <taxon>Tremellomycetes</taxon>
        <taxon>Cystofilobasidiales</taxon>
        <taxon>Mrakiaceae</taxon>
        <taxon>Phaffia</taxon>
    </lineage>
</organism>
<feature type="domain" description="Mannosidase Ig/CBM-like" evidence="10">
    <location>
        <begin position="697"/>
        <end position="789"/>
    </location>
</feature>
<dbReference type="InterPro" id="IPR013783">
    <property type="entry name" value="Ig-like_fold"/>
</dbReference>
<dbReference type="GO" id="GO:0005975">
    <property type="term" value="P:carbohydrate metabolic process"/>
    <property type="evidence" value="ECO:0007669"/>
    <property type="project" value="InterPro"/>
</dbReference>
<evidence type="ECO:0000256" key="6">
    <source>
        <dbReference type="ARBA" id="ARBA00038429"/>
    </source>
</evidence>
<dbReference type="GO" id="GO:0004567">
    <property type="term" value="F:beta-mannosidase activity"/>
    <property type="evidence" value="ECO:0007669"/>
    <property type="project" value="UniProtKB-EC"/>
</dbReference>
<dbReference type="AlphaFoldDB" id="A0A0F7SRS9"/>
<dbReference type="InterPro" id="IPR041447">
    <property type="entry name" value="Mannosidase_ig"/>
</dbReference>
<dbReference type="SUPFAM" id="SSF49303">
    <property type="entry name" value="beta-Galactosidase/glucuronidase domain"/>
    <property type="match status" value="2"/>
</dbReference>
<dbReference type="GO" id="GO:0006516">
    <property type="term" value="P:glycoprotein catabolic process"/>
    <property type="evidence" value="ECO:0007669"/>
    <property type="project" value="TreeGrafter"/>
</dbReference>
<dbReference type="EC" id="3.2.1.25" evidence="3"/>
<dbReference type="Pfam" id="PF22666">
    <property type="entry name" value="Glyco_hydro_2_N2"/>
    <property type="match status" value="1"/>
</dbReference>
<evidence type="ECO:0000256" key="4">
    <source>
        <dbReference type="ARBA" id="ARBA00022801"/>
    </source>
</evidence>
<evidence type="ECO:0000259" key="9">
    <source>
        <dbReference type="Pfam" id="PF00703"/>
    </source>
</evidence>
<dbReference type="InterPro" id="IPR006102">
    <property type="entry name" value="Ig-like_GH2"/>
</dbReference>
<evidence type="ECO:0000259" key="10">
    <source>
        <dbReference type="Pfam" id="PF17786"/>
    </source>
</evidence>
<proteinExistence type="inferred from homology"/>
<dbReference type="SUPFAM" id="SSF51445">
    <property type="entry name" value="(Trans)glycosidases"/>
    <property type="match status" value="1"/>
</dbReference>
<evidence type="ECO:0000256" key="5">
    <source>
        <dbReference type="ARBA" id="ARBA00023295"/>
    </source>
</evidence>
<dbReference type="Gene3D" id="3.20.20.80">
    <property type="entry name" value="Glycosidases"/>
    <property type="match status" value="1"/>
</dbReference>